<feature type="domain" description="PiggyBac transposable element-derived protein" evidence="1">
    <location>
        <begin position="7"/>
        <end position="79"/>
    </location>
</feature>
<name>A0A1X7V9B8_AMPQE</name>
<dbReference type="AlphaFoldDB" id="A0A1X7V9B8"/>
<reference evidence="2" key="1">
    <citation type="submission" date="2017-05" db="UniProtKB">
        <authorList>
            <consortium name="EnsemblMetazoa"/>
        </authorList>
    </citation>
    <scope>IDENTIFICATION</scope>
</reference>
<dbReference type="PANTHER" id="PTHR46599">
    <property type="entry name" value="PIGGYBAC TRANSPOSABLE ELEMENT-DERIVED PROTEIN 4"/>
    <property type="match status" value="1"/>
</dbReference>
<dbReference type="eggNOG" id="ENOG502SWXA">
    <property type="taxonomic scope" value="Eukaryota"/>
</dbReference>
<dbReference type="InParanoid" id="A0A1X7V9B8"/>
<dbReference type="PANTHER" id="PTHR46599:SF3">
    <property type="entry name" value="PIGGYBAC TRANSPOSABLE ELEMENT-DERIVED PROTEIN 4"/>
    <property type="match status" value="1"/>
</dbReference>
<accession>A0A1X7V9B8</accession>
<evidence type="ECO:0000259" key="1">
    <source>
        <dbReference type="Pfam" id="PF13843"/>
    </source>
</evidence>
<evidence type="ECO:0000313" key="2">
    <source>
        <dbReference type="EnsemblMetazoa" id="Aqu2.1.36900_001"/>
    </source>
</evidence>
<proteinExistence type="predicted"/>
<dbReference type="EnsemblMetazoa" id="Aqu2.1.36900_001">
    <property type="protein sequence ID" value="Aqu2.1.36900_001"/>
    <property type="gene ID" value="Aqu2.1.36900"/>
</dbReference>
<protein>
    <recommendedName>
        <fullName evidence="1">PiggyBac transposable element-derived protein domain-containing protein</fullName>
    </recommendedName>
</protein>
<dbReference type="STRING" id="400682.A0A1X7V9B8"/>
<dbReference type="InterPro" id="IPR029526">
    <property type="entry name" value="PGBD"/>
</dbReference>
<sequence length="114" mass="13492">MSSDYTGHSETKVKRNVKVNRKNAKIEVPIPEFVYYENRFMNGVDRSDQLINNYNAIQKTHKYWKTVFHYIDISIVNSYIMYKDLHPQGKLKPNIHYRHHVASNLLKATCCFLA</sequence>
<organism evidence="2">
    <name type="scientific">Amphimedon queenslandica</name>
    <name type="common">Sponge</name>
    <dbReference type="NCBI Taxonomy" id="400682"/>
    <lineage>
        <taxon>Eukaryota</taxon>
        <taxon>Metazoa</taxon>
        <taxon>Porifera</taxon>
        <taxon>Demospongiae</taxon>
        <taxon>Heteroscleromorpha</taxon>
        <taxon>Haplosclerida</taxon>
        <taxon>Niphatidae</taxon>
        <taxon>Amphimedon</taxon>
    </lineage>
</organism>
<dbReference type="Pfam" id="PF13843">
    <property type="entry name" value="DDE_Tnp_1_7"/>
    <property type="match status" value="1"/>
</dbReference>